<name>A0A4Y1ZUV8_ARAVE</name>
<sequence>MIIPRHPDIDSGKLDGRNPETPIIPDRIKRIKEIRLLEKTMRLFRYDT</sequence>
<protein>
    <submittedName>
        <fullName evidence="2">Uncharacterized protein</fullName>
    </submittedName>
</protein>
<dbReference type="AlphaFoldDB" id="A0A4Y1ZUV8"/>
<accession>A0A4Y1ZUV8</accession>
<evidence type="ECO:0000313" key="2">
    <source>
        <dbReference type="EMBL" id="GBL67941.1"/>
    </source>
</evidence>
<proteinExistence type="predicted"/>
<comment type="caution">
    <text evidence="2">The sequence shown here is derived from an EMBL/GenBank/DDBJ whole genome shotgun (WGS) entry which is preliminary data.</text>
</comment>
<feature type="non-terminal residue" evidence="2">
    <location>
        <position position="48"/>
    </location>
</feature>
<dbReference type="EMBL" id="BGPR01153488">
    <property type="protein sequence ID" value="GBL67941.1"/>
    <property type="molecule type" value="Genomic_DNA"/>
</dbReference>
<feature type="compositionally biased region" description="Basic and acidic residues" evidence="1">
    <location>
        <begin position="1"/>
        <end position="18"/>
    </location>
</feature>
<reference evidence="2 3" key="1">
    <citation type="journal article" date="2019" name="Sci. Rep.">
        <title>Orb-weaving spider Araneus ventricosus genome elucidates the spidroin gene catalogue.</title>
        <authorList>
            <person name="Kono N."/>
            <person name="Nakamura H."/>
            <person name="Ohtoshi R."/>
            <person name="Moran D.A.P."/>
            <person name="Shinohara A."/>
            <person name="Yoshida Y."/>
            <person name="Fujiwara M."/>
            <person name="Mori M."/>
            <person name="Tomita M."/>
            <person name="Arakawa K."/>
        </authorList>
    </citation>
    <scope>NUCLEOTIDE SEQUENCE [LARGE SCALE GENOMIC DNA]</scope>
</reference>
<evidence type="ECO:0000256" key="1">
    <source>
        <dbReference type="SAM" id="MobiDB-lite"/>
    </source>
</evidence>
<feature type="region of interest" description="Disordered" evidence="1">
    <location>
        <begin position="1"/>
        <end position="21"/>
    </location>
</feature>
<organism evidence="2 3">
    <name type="scientific">Araneus ventricosus</name>
    <name type="common">Orbweaver spider</name>
    <name type="synonym">Epeira ventricosa</name>
    <dbReference type="NCBI Taxonomy" id="182803"/>
    <lineage>
        <taxon>Eukaryota</taxon>
        <taxon>Metazoa</taxon>
        <taxon>Ecdysozoa</taxon>
        <taxon>Arthropoda</taxon>
        <taxon>Chelicerata</taxon>
        <taxon>Arachnida</taxon>
        <taxon>Araneae</taxon>
        <taxon>Araneomorphae</taxon>
        <taxon>Entelegynae</taxon>
        <taxon>Araneoidea</taxon>
        <taxon>Araneidae</taxon>
        <taxon>Araneus</taxon>
    </lineage>
</organism>
<keyword evidence="3" id="KW-1185">Reference proteome</keyword>
<evidence type="ECO:0000313" key="3">
    <source>
        <dbReference type="Proteomes" id="UP000499080"/>
    </source>
</evidence>
<gene>
    <name evidence="2" type="ORF">AVEN_31594_1</name>
</gene>
<dbReference type="Proteomes" id="UP000499080">
    <property type="component" value="Unassembled WGS sequence"/>
</dbReference>